<dbReference type="GO" id="GO:0044718">
    <property type="term" value="P:siderophore transmembrane transport"/>
    <property type="evidence" value="ECO:0007669"/>
    <property type="project" value="TreeGrafter"/>
</dbReference>
<dbReference type="Pfam" id="PF07715">
    <property type="entry name" value="Plug"/>
    <property type="match status" value="1"/>
</dbReference>
<evidence type="ECO:0000256" key="2">
    <source>
        <dbReference type="ARBA" id="ARBA00022448"/>
    </source>
</evidence>
<keyword evidence="3 10" id="KW-1134">Transmembrane beta strand</keyword>
<dbReference type="PANTHER" id="PTHR30069">
    <property type="entry name" value="TONB-DEPENDENT OUTER MEMBRANE RECEPTOR"/>
    <property type="match status" value="1"/>
</dbReference>
<keyword evidence="2 10" id="KW-0813">Transport</keyword>
<name>A0A2W5K2J6_ANCNO</name>
<dbReference type="InterPro" id="IPR000531">
    <property type="entry name" value="Beta-barrel_TonB"/>
</dbReference>
<dbReference type="GO" id="GO:0015344">
    <property type="term" value="F:siderophore uptake transmembrane transporter activity"/>
    <property type="evidence" value="ECO:0007669"/>
    <property type="project" value="TreeGrafter"/>
</dbReference>
<evidence type="ECO:0000259" key="13">
    <source>
        <dbReference type="Pfam" id="PF00593"/>
    </source>
</evidence>
<dbReference type="Gene3D" id="2.40.170.20">
    <property type="entry name" value="TonB-dependent receptor, beta-barrel domain"/>
    <property type="match status" value="1"/>
</dbReference>
<evidence type="ECO:0000256" key="10">
    <source>
        <dbReference type="PROSITE-ProRule" id="PRU01360"/>
    </source>
</evidence>
<evidence type="ECO:0000259" key="14">
    <source>
        <dbReference type="Pfam" id="PF07715"/>
    </source>
</evidence>
<proteinExistence type="inferred from homology"/>
<dbReference type="PROSITE" id="PS52016">
    <property type="entry name" value="TONB_DEPENDENT_REC_3"/>
    <property type="match status" value="1"/>
</dbReference>
<dbReference type="SUPFAM" id="SSF56935">
    <property type="entry name" value="Porins"/>
    <property type="match status" value="1"/>
</dbReference>
<dbReference type="PANTHER" id="PTHR30069:SF29">
    <property type="entry name" value="HEMOGLOBIN AND HEMOGLOBIN-HAPTOGLOBIN-BINDING PROTEIN 1-RELATED"/>
    <property type="match status" value="1"/>
</dbReference>
<evidence type="ECO:0000256" key="8">
    <source>
        <dbReference type="ARBA" id="ARBA00023170"/>
    </source>
</evidence>
<evidence type="ECO:0000256" key="9">
    <source>
        <dbReference type="ARBA" id="ARBA00023237"/>
    </source>
</evidence>
<dbReference type="Proteomes" id="UP000249577">
    <property type="component" value="Unassembled WGS sequence"/>
</dbReference>
<comment type="caution">
    <text evidence="15">The sequence shown here is derived from an EMBL/GenBank/DDBJ whole genome shotgun (WGS) entry which is preliminary data.</text>
</comment>
<keyword evidence="9 10" id="KW-0998">Cell outer membrane</keyword>
<dbReference type="Pfam" id="PF00593">
    <property type="entry name" value="TonB_dep_Rec_b-barrel"/>
    <property type="match status" value="1"/>
</dbReference>
<keyword evidence="7 10" id="KW-0472">Membrane</keyword>
<evidence type="ECO:0000256" key="3">
    <source>
        <dbReference type="ARBA" id="ARBA00022452"/>
    </source>
</evidence>
<evidence type="ECO:0000256" key="11">
    <source>
        <dbReference type="RuleBase" id="RU003357"/>
    </source>
</evidence>
<protein>
    <recommendedName>
        <fullName evidence="17">TonB-dependent receptor</fullName>
    </recommendedName>
</protein>
<keyword evidence="6 11" id="KW-0798">TonB box</keyword>
<dbReference type="InterPro" id="IPR036942">
    <property type="entry name" value="Beta-barrel_TonB_sf"/>
</dbReference>
<organism evidence="15 16">
    <name type="scientific">Ancylobacter novellus</name>
    <name type="common">Thiobacillus novellus</name>
    <dbReference type="NCBI Taxonomy" id="921"/>
    <lineage>
        <taxon>Bacteria</taxon>
        <taxon>Pseudomonadati</taxon>
        <taxon>Pseudomonadota</taxon>
        <taxon>Alphaproteobacteria</taxon>
        <taxon>Hyphomicrobiales</taxon>
        <taxon>Xanthobacteraceae</taxon>
        <taxon>Ancylobacter</taxon>
    </lineage>
</organism>
<evidence type="ECO:0000256" key="1">
    <source>
        <dbReference type="ARBA" id="ARBA00004571"/>
    </source>
</evidence>
<evidence type="ECO:0000256" key="12">
    <source>
        <dbReference type="SAM" id="MobiDB-lite"/>
    </source>
</evidence>
<sequence>MAGARLRPSERETVRQGSHRFVRAGQCADPSRRADRRSRQAPPPKFRRFGDGDGMGFGTRFGTGFGAASRTLAAVAASVGLTAPALGQDAADDQESTQLETITVVGDEPDLKDILSPGEVSVVYPDDVKGEHKSLPDLLDQIPGVYARRVAGTGQYATASIRGSSPSQVNIYVDGVPYNTSSESATDLSTIPMSNVERVEVYRGTTPARFSGAPLGGAINIVTKRPDQARTSVSAGARSFGGRQASGSLATPLLGGSLLLGVDGEKSKGDFQYQKYMLKSLRGIVYSNGKTPRDYGYDALGLSSDRRRQNNDYEKANGVLEWQNENLFAKWSYNYMDRYRPEFVGLQDTTKEDTDDPYSITSERRRQRVSEHNGAFGWRDTFGDLTLGVTGTVMDQSKRYRNLDAVGTLGVGKAWSDYRTRRYGISGDAAYEFGKEQALGHKVEVHAERLWETLYADASNRISSLARPTDFFTRFERERSSLQAQDTITIRPLGDLELTPIGRFERLDGPVLGSQLSPLGGAGGDYGWKPSWSLSAKKRLFDGWEIFANTGTYNRYPSFYELYGDGVYISPNADSNNRVTQLKREHGRNFDAGFGWTGALGNDWKGSVRLTYFQRRTEDAITLYETPVGARYMNTGTTFTRGLELEGNVAFSDRADLHFAGTLQNGRYVKGTYYFFGGGNAAERVNGRLKVLRNPDFSANARFNLHFLDGALTTFAEVRHVGRVYVAQSAAGQSYEEPLTTIDLGAHYTFDNGLKLSGGVIDIFDRGPKQRVTGLLLHADPTTTQDKYWDLRPNVYYPQQGRTLYVSAAMTF</sequence>
<feature type="domain" description="TonB-dependent receptor plug" evidence="14">
    <location>
        <begin position="116"/>
        <end position="218"/>
    </location>
</feature>
<evidence type="ECO:0000256" key="7">
    <source>
        <dbReference type="ARBA" id="ARBA00023136"/>
    </source>
</evidence>
<dbReference type="InterPro" id="IPR012910">
    <property type="entry name" value="Plug_dom"/>
</dbReference>
<keyword evidence="4 10" id="KW-0812">Transmembrane</keyword>
<evidence type="ECO:0000313" key="15">
    <source>
        <dbReference type="EMBL" id="PZQ11582.1"/>
    </source>
</evidence>
<dbReference type="InterPro" id="IPR037066">
    <property type="entry name" value="Plug_dom_sf"/>
</dbReference>
<evidence type="ECO:0000256" key="5">
    <source>
        <dbReference type="ARBA" id="ARBA00022729"/>
    </source>
</evidence>
<evidence type="ECO:0000256" key="6">
    <source>
        <dbReference type="ARBA" id="ARBA00023077"/>
    </source>
</evidence>
<dbReference type="GO" id="GO:0009279">
    <property type="term" value="C:cell outer membrane"/>
    <property type="evidence" value="ECO:0007669"/>
    <property type="project" value="UniProtKB-SubCell"/>
</dbReference>
<dbReference type="InterPro" id="IPR039426">
    <property type="entry name" value="TonB-dep_rcpt-like"/>
</dbReference>
<evidence type="ECO:0000313" key="16">
    <source>
        <dbReference type="Proteomes" id="UP000249577"/>
    </source>
</evidence>
<gene>
    <name evidence="15" type="ORF">DI565_17750</name>
</gene>
<keyword evidence="5" id="KW-0732">Signal</keyword>
<comment type="subcellular location">
    <subcellularLocation>
        <location evidence="1 10">Cell outer membrane</location>
        <topology evidence="1 10">Multi-pass membrane protein</topology>
    </subcellularLocation>
</comment>
<keyword evidence="8" id="KW-0675">Receptor</keyword>
<dbReference type="Gene3D" id="2.170.130.10">
    <property type="entry name" value="TonB-dependent receptor, plug domain"/>
    <property type="match status" value="1"/>
</dbReference>
<comment type="similarity">
    <text evidence="10 11">Belongs to the TonB-dependent receptor family.</text>
</comment>
<evidence type="ECO:0000256" key="4">
    <source>
        <dbReference type="ARBA" id="ARBA00022692"/>
    </source>
</evidence>
<dbReference type="AlphaFoldDB" id="A0A2W5K2J6"/>
<accession>A0A2W5K2J6</accession>
<feature type="domain" description="TonB-dependent receptor-like beta-barrel" evidence="13">
    <location>
        <begin position="323"/>
        <end position="760"/>
    </location>
</feature>
<reference evidence="15 16" key="1">
    <citation type="submission" date="2017-08" db="EMBL/GenBank/DDBJ databases">
        <title>Infants hospitalized years apart are colonized by the same room-sourced microbial strains.</title>
        <authorList>
            <person name="Brooks B."/>
            <person name="Olm M.R."/>
            <person name="Firek B.A."/>
            <person name="Baker R."/>
            <person name="Thomas B.C."/>
            <person name="Morowitz M.J."/>
            <person name="Banfield J.F."/>
        </authorList>
    </citation>
    <scope>NUCLEOTIDE SEQUENCE [LARGE SCALE GENOMIC DNA]</scope>
    <source>
        <strain evidence="15">S2_005_003_R2_43</strain>
    </source>
</reference>
<dbReference type="EMBL" id="QFPN01000011">
    <property type="protein sequence ID" value="PZQ11582.1"/>
    <property type="molecule type" value="Genomic_DNA"/>
</dbReference>
<evidence type="ECO:0008006" key="17">
    <source>
        <dbReference type="Google" id="ProtNLM"/>
    </source>
</evidence>
<feature type="region of interest" description="Disordered" evidence="12">
    <location>
        <begin position="1"/>
        <end position="54"/>
    </location>
</feature>